<evidence type="ECO:0000256" key="2">
    <source>
        <dbReference type="ARBA" id="ARBA00023136"/>
    </source>
</evidence>
<evidence type="ECO:0000259" key="3">
    <source>
        <dbReference type="PROSITE" id="PS51779"/>
    </source>
</evidence>
<gene>
    <name evidence="4" type="ORF">METZ01_LOCUS230379</name>
</gene>
<dbReference type="Pfam" id="PF07244">
    <property type="entry name" value="POTRA"/>
    <property type="match status" value="1"/>
</dbReference>
<dbReference type="Pfam" id="PF01103">
    <property type="entry name" value="Omp85"/>
    <property type="match status" value="1"/>
</dbReference>
<dbReference type="InterPro" id="IPR000184">
    <property type="entry name" value="Bac_surfAg_D15"/>
</dbReference>
<dbReference type="EMBL" id="UINC01056923">
    <property type="protein sequence ID" value="SVB77525.1"/>
    <property type="molecule type" value="Genomic_DNA"/>
</dbReference>
<dbReference type="AlphaFoldDB" id="A0A382GRS8"/>
<feature type="domain" description="POTRA" evidence="3">
    <location>
        <begin position="35"/>
        <end position="107"/>
    </location>
</feature>
<dbReference type="Gene3D" id="2.40.160.50">
    <property type="entry name" value="membrane protein fhac: a member of the omp85/tpsb transporter family"/>
    <property type="match status" value="1"/>
</dbReference>
<organism evidence="4">
    <name type="scientific">marine metagenome</name>
    <dbReference type="NCBI Taxonomy" id="408172"/>
    <lineage>
        <taxon>unclassified sequences</taxon>
        <taxon>metagenomes</taxon>
        <taxon>ecological metagenomes</taxon>
    </lineage>
</organism>
<reference evidence="4" key="1">
    <citation type="submission" date="2018-05" db="EMBL/GenBank/DDBJ databases">
        <authorList>
            <person name="Lanie J.A."/>
            <person name="Ng W.-L."/>
            <person name="Kazmierczak K.M."/>
            <person name="Andrzejewski T.M."/>
            <person name="Davidsen T.M."/>
            <person name="Wayne K.J."/>
            <person name="Tettelin H."/>
            <person name="Glass J.I."/>
            <person name="Rusch D."/>
            <person name="Podicherti R."/>
            <person name="Tsui H.-C.T."/>
            <person name="Winkler M.E."/>
        </authorList>
    </citation>
    <scope>NUCLEOTIDE SEQUENCE</scope>
</reference>
<dbReference type="PROSITE" id="PS51779">
    <property type="entry name" value="POTRA"/>
    <property type="match status" value="1"/>
</dbReference>
<protein>
    <recommendedName>
        <fullName evidence="3">POTRA domain-containing protein</fullName>
    </recommendedName>
</protein>
<evidence type="ECO:0000256" key="1">
    <source>
        <dbReference type="ARBA" id="ARBA00004370"/>
    </source>
</evidence>
<sequence length="422" mass="49449">GEKAVSDNWHIFLKLQEISIDREQRTKNLKPLIKPIINQVIIKGNKLLSNKFIRSFIGLENGMKLNPQLLDENIAELYSLGYFRIIYYEIHKSDNEKIDLVINVHESQLKKFNLGLRWDNYYDLIAIANVQLNSNLLPGLRIEDQFQFAGIQKNIFSIYYPSRKLNFPIYPFIRIKNSGYIFKKYDLEETPKRYKHRTNGVSTGIGVLLKNFWNTELEYFYRQESFLPEEYDVGTNDLYASISLSAQLDLLDDVLLPSNGILFKGKYENSSTEWGSTQNYHLYRGIGDIYFSRKRNTYHIMGYYHQILNDFPRFIATIPRGSQTFAGVEEFQLWGSTLVFSRLEYRYKHKKDIFAHLVMNWLISAKADDNISTENKWGAGFGITLMSPLGPLEFIWSRGPKNIYLSNEGWQNLFYFSAGYKF</sequence>
<name>A0A382GRS8_9ZZZZ</name>
<proteinExistence type="predicted"/>
<dbReference type="GO" id="GO:0019867">
    <property type="term" value="C:outer membrane"/>
    <property type="evidence" value="ECO:0007669"/>
    <property type="project" value="InterPro"/>
</dbReference>
<feature type="non-terminal residue" evidence="4">
    <location>
        <position position="1"/>
    </location>
</feature>
<comment type="subcellular location">
    <subcellularLocation>
        <location evidence="1">Membrane</location>
    </subcellularLocation>
</comment>
<dbReference type="InterPro" id="IPR010827">
    <property type="entry name" value="BamA/TamA_POTRA"/>
</dbReference>
<dbReference type="Gene3D" id="3.10.20.310">
    <property type="entry name" value="membrane protein fhac"/>
    <property type="match status" value="1"/>
</dbReference>
<accession>A0A382GRS8</accession>
<evidence type="ECO:0000313" key="4">
    <source>
        <dbReference type="EMBL" id="SVB77525.1"/>
    </source>
</evidence>
<keyword evidence="2" id="KW-0472">Membrane</keyword>
<dbReference type="InterPro" id="IPR034746">
    <property type="entry name" value="POTRA"/>
</dbReference>